<dbReference type="EMBL" id="JACOFZ010000002">
    <property type="protein sequence ID" value="MBC3881628.1"/>
    <property type="molecule type" value="Genomic_DNA"/>
</dbReference>
<dbReference type="AlphaFoldDB" id="A0A923KPC1"/>
<protein>
    <submittedName>
        <fullName evidence="2">Uncharacterized protein</fullName>
    </submittedName>
</protein>
<feature type="signal peptide" evidence="1">
    <location>
        <begin position="1"/>
        <end position="24"/>
    </location>
</feature>
<keyword evidence="3" id="KW-1185">Reference proteome</keyword>
<comment type="caution">
    <text evidence="2">The sequence shown here is derived from an EMBL/GenBank/DDBJ whole genome shotgun (WGS) entry which is preliminary data.</text>
</comment>
<evidence type="ECO:0000256" key="1">
    <source>
        <dbReference type="SAM" id="SignalP"/>
    </source>
</evidence>
<gene>
    <name evidence="2" type="ORF">H8K36_09610</name>
</gene>
<accession>A0A923KPC1</accession>
<name>A0A923KPC1_9BURK</name>
<organism evidence="2 3">
    <name type="scientific">Undibacterium nitidum</name>
    <dbReference type="NCBI Taxonomy" id="2762298"/>
    <lineage>
        <taxon>Bacteria</taxon>
        <taxon>Pseudomonadati</taxon>
        <taxon>Pseudomonadota</taxon>
        <taxon>Betaproteobacteria</taxon>
        <taxon>Burkholderiales</taxon>
        <taxon>Oxalobacteraceae</taxon>
        <taxon>Undibacterium</taxon>
    </lineage>
</organism>
<feature type="chain" id="PRO_5037849008" evidence="1">
    <location>
        <begin position="25"/>
        <end position="293"/>
    </location>
</feature>
<sequence length="293" mass="32679">MPNFRLICTLLATSSLTLISNAAADDFANFESRIKHDDNVGNSRVRYAVTDTVVANTLRFGRIIDIGEDPYLLTFNGKLNNQTYHRLDGLNQLAVGVGVDLKKKLGLGPYAPIVAANINFERQQFQQEDKNLNVQVLELRASKRVWDELNLSIHASTERRHAADNNSVKPGLSGAVYDGSNRQLSLNADYTCWANSILSLQYSIRRGDLVVSTITNSAAIINVAKAIRPDPAFGSDRDAYKVEGEIKSLGLSFTYPLTARWELQLDRQQHQSTVVNGVKYDRHAYSLAARYQF</sequence>
<keyword evidence="1" id="KW-0732">Signal</keyword>
<evidence type="ECO:0000313" key="2">
    <source>
        <dbReference type="EMBL" id="MBC3881628.1"/>
    </source>
</evidence>
<dbReference type="Proteomes" id="UP000627446">
    <property type="component" value="Unassembled WGS sequence"/>
</dbReference>
<proteinExistence type="predicted"/>
<dbReference type="RefSeq" id="WP_186915877.1">
    <property type="nucleotide sequence ID" value="NZ_JACOFZ010000002.1"/>
</dbReference>
<reference evidence="2" key="1">
    <citation type="submission" date="2020-08" db="EMBL/GenBank/DDBJ databases">
        <title>Novel species isolated from subtropical streams in China.</title>
        <authorList>
            <person name="Lu H."/>
        </authorList>
    </citation>
    <scope>NUCLEOTIDE SEQUENCE</scope>
    <source>
        <strain evidence="2">LX22W</strain>
    </source>
</reference>
<evidence type="ECO:0000313" key="3">
    <source>
        <dbReference type="Proteomes" id="UP000627446"/>
    </source>
</evidence>